<reference evidence="1" key="1">
    <citation type="submission" date="2022-02" db="EMBL/GenBank/DDBJ databases">
        <title>Towards deciphering the DNA virus diversity associated with rodent species in the families Cricetidae and Heteromyidae.</title>
        <authorList>
            <person name="Lund M."/>
            <person name="Larsen B.B."/>
            <person name="Gryseels S."/>
            <person name="Kraberger S."/>
            <person name="Rowsey D.M."/>
            <person name="Steger L."/>
            <person name="Yule K.M."/>
            <person name="Upham N.S."/>
            <person name="Worobey M."/>
            <person name="Van Doorslaer K."/>
            <person name="Varsani A."/>
        </authorList>
    </citation>
    <scope>NUCLEOTIDE SEQUENCE</scope>
    <source>
        <strain evidence="1">NeonRodF1_12</strain>
    </source>
</reference>
<accession>A0A976R5L0</accession>
<organism evidence="1">
    <name type="scientific">Dipodfec virus RodF1_12</name>
    <dbReference type="NCBI Taxonomy" id="2929289"/>
    <lineage>
        <taxon>Viruses</taxon>
        <taxon>Monodnaviria</taxon>
        <taxon>Sangervirae</taxon>
        <taxon>Phixviricota</taxon>
        <taxon>Malgrandaviricetes</taxon>
        <taxon>Petitvirales</taxon>
        <taxon>Microviridae</taxon>
    </lineage>
</organism>
<protein>
    <submittedName>
        <fullName evidence="1">Uncharacterized protein</fullName>
    </submittedName>
</protein>
<name>A0A976R5L0_9VIRU</name>
<dbReference type="EMBL" id="OM869714">
    <property type="protein sequence ID" value="UPW42041.1"/>
    <property type="molecule type" value="Genomic_DNA"/>
</dbReference>
<sequence length="119" mass="13613">MVYKELKVFVFTATDDKGLSYPVFSPSSLTRSSPDYLFKVRYRYVRKSRVDVIFHIALVKDLVLNKVVPFNTLTFTNTAFYSVKDVDNALNLLGLPLYSPSAHAVISYIRDNILTLIKK</sequence>
<proteinExistence type="predicted"/>
<evidence type="ECO:0000313" key="1">
    <source>
        <dbReference type="EMBL" id="UPW42041.1"/>
    </source>
</evidence>